<dbReference type="InterPro" id="IPR050396">
    <property type="entry name" value="Glycosyltr_51/Transpeptidase"/>
</dbReference>
<sequence length="866" mass="91382">MSGQRRRPNNPGGEQPPGHGPDSGRPYAYGTPVEGAPSYGRGQNRDELRSEGIRRGARETAQQPRMTRAEMRRQGRRGGGAGDGSGAGGGRRGAGTAPAGRGGRPGKKRLVDYPRFGKTGFRRWVPSWKQVLSLFLIFFGGGVAAVGAAYAMTPVPDPKDFIHDQNNIYYWADGSEMTRKGDTNRQLVELSAISREAQDAVIAAENETFRSDSGIDPKGIARAVYNMATGGETQGGSTITQQYVKNAYLSQDQTLTRKMKEFFITLKLNGDKTKDEILTGYLNTAWYGRGATGIQAAAQAYYGVDAKDLNACQGAMLAGLLKGAALYDPSIPANHQRAVDRWKWILDRMVITKALTADQRAKCADFPEPIKQKASANMNGEVYYLVETANKYLAAKGIPQASIDRGGYSIYTTFQKDKVESLKKAVDDFQAQTLKPDKRNEDKFVQIGAASVVPNDGAIVAIYGGAGIENGHYTNNADGTGIPVGSTFKPLVLATAMQTGVLTKQGEDGKPARISPESLYLADDMAQIYKKDGTPVMGDDGKPYKQRNSSPGKKGYVSLKTAMQYSYNVPFVQLGQDVGGKNVEDMVIKLGLRKESLAPSSTLTFPLGTSTPSAIRMASAYSVFAARGQQTDPYSVAKVIEKGKELPQFTKAPAKTALDQPVADTITDVLQNVAKNGTGSKTRELGFPVAGKTGTTDAGTSAWWVGYTPSLATSVGMWREEPGKPGLLSLDGTAGKSEIHGGDFPADIFTRYMKVVGPGQPKDFPVSEPFGEKVDSSGAPVSASASPSDSASPTATPTATAEASPSASSGPSPSTSPSPSSSPSCLLGLCPPSRSPGGGGGKPTPTKTPSPTDTTTAPPAAGGAGQ</sequence>
<evidence type="ECO:0000256" key="2">
    <source>
        <dbReference type="ARBA" id="ARBA00022670"/>
    </source>
</evidence>
<keyword evidence="14" id="KW-1185">Reference proteome</keyword>
<feature type="domain" description="Penicillin-binding protein transpeptidase" evidence="11">
    <location>
        <begin position="529"/>
        <end position="710"/>
    </location>
</feature>
<dbReference type="SUPFAM" id="SSF53955">
    <property type="entry name" value="Lysozyme-like"/>
    <property type="match status" value="1"/>
</dbReference>
<dbReference type="PANTHER" id="PTHR32282">
    <property type="entry name" value="BINDING PROTEIN TRANSPEPTIDASE, PUTATIVE-RELATED"/>
    <property type="match status" value="1"/>
</dbReference>
<evidence type="ECO:0000256" key="9">
    <source>
        <dbReference type="SAM" id="MobiDB-lite"/>
    </source>
</evidence>
<evidence type="ECO:0000256" key="5">
    <source>
        <dbReference type="ARBA" id="ARBA00022801"/>
    </source>
</evidence>
<feature type="region of interest" description="Disordered" evidence="9">
    <location>
        <begin position="1"/>
        <end position="111"/>
    </location>
</feature>
<feature type="transmembrane region" description="Helical" evidence="10">
    <location>
        <begin position="131"/>
        <end position="152"/>
    </location>
</feature>
<accession>A0ABP9DTI9</accession>
<dbReference type="Proteomes" id="UP001501752">
    <property type="component" value="Unassembled WGS sequence"/>
</dbReference>
<comment type="catalytic activity">
    <reaction evidence="8">
        <text>[GlcNAc-(1-&gt;4)-Mur2Ac(oyl-L-Ala-gamma-D-Glu-L-Lys-D-Ala-D-Ala)](n)-di-trans,octa-cis-undecaprenyl diphosphate + beta-D-GlcNAc-(1-&gt;4)-Mur2Ac(oyl-L-Ala-gamma-D-Glu-L-Lys-D-Ala-D-Ala)-di-trans,octa-cis-undecaprenyl diphosphate = [GlcNAc-(1-&gt;4)-Mur2Ac(oyl-L-Ala-gamma-D-Glu-L-Lys-D-Ala-D-Ala)](n+1)-di-trans,octa-cis-undecaprenyl diphosphate + di-trans,octa-cis-undecaprenyl diphosphate + H(+)</text>
        <dbReference type="Rhea" id="RHEA:23708"/>
        <dbReference type="Rhea" id="RHEA-COMP:9602"/>
        <dbReference type="Rhea" id="RHEA-COMP:9603"/>
        <dbReference type="ChEBI" id="CHEBI:15378"/>
        <dbReference type="ChEBI" id="CHEBI:58405"/>
        <dbReference type="ChEBI" id="CHEBI:60033"/>
        <dbReference type="ChEBI" id="CHEBI:78435"/>
        <dbReference type="EC" id="2.4.99.28"/>
    </reaction>
</comment>
<evidence type="ECO:0000256" key="7">
    <source>
        <dbReference type="ARBA" id="ARBA00034000"/>
    </source>
</evidence>
<protein>
    <submittedName>
        <fullName evidence="13">Transglycosylase domain-containing protein</fullName>
    </submittedName>
</protein>
<evidence type="ECO:0000256" key="8">
    <source>
        <dbReference type="ARBA" id="ARBA00049902"/>
    </source>
</evidence>
<keyword evidence="3" id="KW-0328">Glycosyltransferase</keyword>
<feature type="region of interest" description="Disordered" evidence="9">
    <location>
        <begin position="533"/>
        <end position="553"/>
    </location>
</feature>
<evidence type="ECO:0000259" key="12">
    <source>
        <dbReference type="Pfam" id="PF00912"/>
    </source>
</evidence>
<dbReference type="InterPro" id="IPR001460">
    <property type="entry name" value="PCN-bd_Tpept"/>
</dbReference>
<keyword evidence="10" id="KW-0472">Membrane</keyword>
<dbReference type="InterPro" id="IPR036950">
    <property type="entry name" value="PBP_transglycosylase"/>
</dbReference>
<dbReference type="Gene3D" id="1.10.3810.10">
    <property type="entry name" value="Biosynthetic peptidoglycan transglycosylase-like"/>
    <property type="match status" value="1"/>
</dbReference>
<evidence type="ECO:0000313" key="14">
    <source>
        <dbReference type="Proteomes" id="UP001501752"/>
    </source>
</evidence>
<organism evidence="13 14">
    <name type="scientific">Kitasatospora terrestris</name>
    <dbReference type="NCBI Taxonomy" id="258051"/>
    <lineage>
        <taxon>Bacteria</taxon>
        <taxon>Bacillati</taxon>
        <taxon>Actinomycetota</taxon>
        <taxon>Actinomycetes</taxon>
        <taxon>Kitasatosporales</taxon>
        <taxon>Streptomycetaceae</taxon>
        <taxon>Kitasatospora</taxon>
    </lineage>
</organism>
<evidence type="ECO:0000259" key="11">
    <source>
        <dbReference type="Pfam" id="PF00905"/>
    </source>
</evidence>
<evidence type="ECO:0000256" key="10">
    <source>
        <dbReference type="SAM" id="Phobius"/>
    </source>
</evidence>
<comment type="catalytic activity">
    <reaction evidence="7">
        <text>Preferential cleavage: (Ac)2-L-Lys-D-Ala-|-D-Ala. Also transpeptidation of peptidyl-alanyl moieties that are N-acyl substituents of D-alanine.</text>
        <dbReference type="EC" id="3.4.16.4"/>
    </reaction>
</comment>
<dbReference type="PANTHER" id="PTHR32282:SF34">
    <property type="entry name" value="PENICILLIN-BINDING PROTEIN 1A"/>
    <property type="match status" value="1"/>
</dbReference>
<keyword evidence="10" id="KW-1133">Transmembrane helix</keyword>
<proteinExistence type="predicted"/>
<name>A0ABP9DTI9_9ACTN</name>
<feature type="region of interest" description="Disordered" evidence="9">
    <location>
        <begin position="763"/>
        <end position="866"/>
    </location>
</feature>
<comment type="caution">
    <text evidence="13">The sequence shown here is derived from an EMBL/GenBank/DDBJ whole genome shotgun (WGS) entry which is preliminary data.</text>
</comment>
<keyword evidence="6" id="KW-0511">Multifunctional enzyme</keyword>
<feature type="compositionally biased region" description="Gly residues" evidence="9">
    <location>
        <begin position="77"/>
        <end position="93"/>
    </location>
</feature>
<feature type="compositionally biased region" description="Low complexity" evidence="9">
    <location>
        <begin position="776"/>
        <end position="832"/>
    </location>
</feature>
<evidence type="ECO:0000313" key="13">
    <source>
        <dbReference type="EMBL" id="GAA4857873.1"/>
    </source>
</evidence>
<feature type="compositionally biased region" description="Basic and acidic residues" evidence="9">
    <location>
        <begin position="43"/>
        <end position="58"/>
    </location>
</feature>
<evidence type="ECO:0000256" key="3">
    <source>
        <dbReference type="ARBA" id="ARBA00022676"/>
    </source>
</evidence>
<evidence type="ECO:0000256" key="1">
    <source>
        <dbReference type="ARBA" id="ARBA00022645"/>
    </source>
</evidence>
<feature type="domain" description="Glycosyl transferase family 51" evidence="12">
    <location>
        <begin position="178"/>
        <end position="349"/>
    </location>
</feature>
<dbReference type="InterPro" id="IPR001264">
    <property type="entry name" value="Glyco_trans_51"/>
</dbReference>
<gene>
    <name evidence="13" type="ORF">GCM10023235_39470</name>
</gene>
<keyword evidence="5" id="KW-0378">Hydrolase</keyword>
<dbReference type="RefSeq" id="WP_345698165.1">
    <property type="nucleotide sequence ID" value="NZ_BAABIS010000001.1"/>
</dbReference>
<keyword evidence="1" id="KW-0121">Carboxypeptidase</keyword>
<keyword evidence="2" id="KW-0645">Protease</keyword>
<feature type="compositionally biased region" description="Low complexity" evidence="9">
    <location>
        <begin position="843"/>
        <end position="866"/>
    </location>
</feature>
<keyword evidence="10" id="KW-0812">Transmembrane</keyword>
<dbReference type="EMBL" id="BAABIS010000001">
    <property type="protein sequence ID" value="GAA4857873.1"/>
    <property type="molecule type" value="Genomic_DNA"/>
</dbReference>
<evidence type="ECO:0000256" key="6">
    <source>
        <dbReference type="ARBA" id="ARBA00023268"/>
    </source>
</evidence>
<evidence type="ECO:0000256" key="4">
    <source>
        <dbReference type="ARBA" id="ARBA00022679"/>
    </source>
</evidence>
<feature type="compositionally biased region" description="Basic and acidic residues" evidence="9">
    <location>
        <begin position="533"/>
        <end position="543"/>
    </location>
</feature>
<dbReference type="Pfam" id="PF00912">
    <property type="entry name" value="Transgly"/>
    <property type="match status" value="1"/>
</dbReference>
<keyword evidence="4" id="KW-0808">Transferase</keyword>
<dbReference type="Gene3D" id="3.40.710.10">
    <property type="entry name" value="DD-peptidase/beta-lactamase superfamily"/>
    <property type="match status" value="1"/>
</dbReference>
<dbReference type="InterPro" id="IPR012338">
    <property type="entry name" value="Beta-lactam/transpept-like"/>
</dbReference>
<dbReference type="SUPFAM" id="SSF56601">
    <property type="entry name" value="beta-lactamase/transpeptidase-like"/>
    <property type="match status" value="1"/>
</dbReference>
<dbReference type="InterPro" id="IPR023346">
    <property type="entry name" value="Lysozyme-like_dom_sf"/>
</dbReference>
<reference evidence="14" key="1">
    <citation type="journal article" date="2019" name="Int. J. Syst. Evol. Microbiol.">
        <title>The Global Catalogue of Microorganisms (GCM) 10K type strain sequencing project: providing services to taxonomists for standard genome sequencing and annotation.</title>
        <authorList>
            <consortium name="The Broad Institute Genomics Platform"/>
            <consortium name="The Broad Institute Genome Sequencing Center for Infectious Disease"/>
            <person name="Wu L."/>
            <person name="Ma J."/>
        </authorList>
    </citation>
    <scope>NUCLEOTIDE SEQUENCE [LARGE SCALE GENOMIC DNA]</scope>
    <source>
        <strain evidence="14">JCM 13006</strain>
    </source>
</reference>
<dbReference type="Pfam" id="PF00905">
    <property type="entry name" value="Transpeptidase"/>
    <property type="match status" value="1"/>
</dbReference>